<keyword evidence="3" id="KW-1185">Reference proteome</keyword>
<accession>A0A9Q3FKP0</accession>
<feature type="region of interest" description="Disordered" evidence="1">
    <location>
        <begin position="40"/>
        <end position="65"/>
    </location>
</feature>
<comment type="caution">
    <text evidence="2">The sequence shown here is derived from an EMBL/GenBank/DDBJ whole genome shotgun (WGS) entry which is preliminary data.</text>
</comment>
<reference evidence="2" key="1">
    <citation type="submission" date="2021-03" db="EMBL/GenBank/DDBJ databases">
        <title>Draft genome sequence of rust myrtle Austropuccinia psidii MF-1, a brazilian biotype.</title>
        <authorList>
            <person name="Quecine M.C."/>
            <person name="Pachon D.M.R."/>
            <person name="Bonatelli M.L."/>
            <person name="Correr F.H."/>
            <person name="Franceschini L.M."/>
            <person name="Leite T.F."/>
            <person name="Margarido G.R.A."/>
            <person name="Almeida C.A."/>
            <person name="Ferrarezi J.A."/>
            <person name="Labate C.A."/>
        </authorList>
    </citation>
    <scope>NUCLEOTIDE SEQUENCE</scope>
    <source>
        <strain evidence="2">MF-1</strain>
    </source>
</reference>
<evidence type="ECO:0000313" key="3">
    <source>
        <dbReference type="Proteomes" id="UP000765509"/>
    </source>
</evidence>
<gene>
    <name evidence="2" type="ORF">O181_081681</name>
</gene>
<evidence type="ECO:0000256" key="1">
    <source>
        <dbReference type="SAM" id="MobiDB-lite"/>
    </source>
</evidence>
<protein>
    <submittedName>
        <fullName evidence="2">Uncharacterized protein</fullName>
    </submittedName>
</protein>
<dbReference type="EMBL" id="AVOT02046640">
    <property type="protein sequence ID" value="MBW0541966.1"/>
    <property type="molecule type" value="Genomic_DNA"/>
</dbReference>
<organism evidence="2 3">
    <name type="scientific">Austropuccinia psidii MF-1</name>
    <dbReference type="NCBI Taxonomy" id="1389203"/>
    <lineage>
        <taxon>Eukaryota</taxon>
        <taxon>Fungi</taxon>
        <taxon>Dikarya</taxon>
        <taxon>Basidiomycota</taxon>
        <taxon>Pucciniomycotina</taxon>
        <taxon>Pucciniomycetes</taxon>
        <taxon>Pucciniales</taxon>
        <taxon>Sphaerophragmiaceae</taxon>
        <taxon>Austropuccinia</taxon>
    </lineage>
</organism>
<feature type="compositionally biased region" description="Basic and acidic residues" evidence="1">
    <location>
        <begin position="44"/>
        <end position="60"/>
    </location>
</feature>
<name>A0A9Q3FKP0_9BASI</name>
<dbReference type="Proteomes" id="UP000765509">
    <property type="component" value="Unassembled WGS sequence"/>
</dbReference>
<evidence type="ECO:0000313" key="2">
    <source>
        <dbReference type="EMBL" id="MBW0541966.1"/>
    </source>
</evidence>
<dbReference type="AlphaFoldDB" id="A0A9Q3FKP0"/>
<proteinExistence type="predicted"/>
<feature type="region of interest" description="Disordered" evidence="1">
    <location>
        <begin position="80"/>
        <end position="117"/>
    </location>
</feature>
<sequence length="293" mass="33541">MPLAGGHELLLTHQEISGLGEDHRGLRRIESIVLQRQGQQAKGLVEEPKSFSHRPEERVGNDTSFVEGKSCGIKKLQKCPKTSSKDLRRSREVSRKIKAREKAKPIGTDLTHKGTGFPKLEPSAIERVFNMARHFMELTSREKERILTSDINDLKKNDRTFTKWCKVTNARLESISNKCDRIERKFGVQHDELEDLSITNINNQLTILKNHALEIVDNTNLFALNLERSDSEIQKLQNEIIEHGQKIHNNYEPNSAMPRHSKPLTEENISFKESLTPFPGERIISARDIPKLE</sequence>
<feature type="compositionally biased region" description="Basic and acidic residues" evidence="1">
    <location>
        <begin position="83"/>
        <end position="104"/>
    </location>
</feature>